<dbReference type="GO" id="GO:0030420">
    <property type="term" value="P:establishment of competence for transformation"/>
    <property type="evidence" value="ECO:0007669"/>
    <property type="project" value="InterPro"/>
</dbReference>
<evidence type="ECO:0000259" key="7">
    <source>
        <dbReference type="SMART" id="SM00849"/>
    </source>
</evidence>
<dbReference type="PANTHER" id="PTHR30619:SF1">
    <property type="entry name" value="RECOMBINATION PROTEIN 2"/>
    <property type="match status" value="1"/>
</dbReference>
<dbReference type="Proteomes" id="UP000001625">
    <property type="component" value="Chromosome"/>
</dbReference>
<dbReference type="CDD" id="cd07731">
    <property type="entry name" value="ComA-like_MBL-fold"/>
    <property type="match status" value="1"/>
</dbReference>
<protein>
    <submittedName>
        <fullName evidence="8">DNA internalization-related competence protein ComEC/Rec2</fullName>
    </submittedName>
</protein>
<dbReference type="eggNOG" id="COG2333">
    <property type="taxonomic scope" value="Bacteria"/>
</dbReference>
<dbReference type="AlphaFoldDB" id="D5CRP7"/>
<evidence type="ECO:0000256" key="6">
    <source>
        <dbReference type="SAM" id="Phobius"/>
    </source>
</evidence>
<feature type="transmembrane region" description="Helical" evidence="6">
    <location>
        <begin position="357"/>
        <end position="374"/>
    </location>
</feature>
<dbReference type="KEGG" id="slt:Slit_1396"/>
<dbReference type="STRING" id="580332.Slit_1396"/>
<evidence type="ECO:0000256" key="2">
    <source>
        <dbReference type="ARBA" id="ARBA00022475"/>
    </source>
</evidence>
<proteinExistence type="predicted"/>
<accession>D5CRP7</accession>
<feature type="transmembrane region" description="Helical" evidence="6">
    <location>
        <begin position="411"/>
        <end position="431"/>
    </location>
</feature>
<keyword evidence="4 6" id="KW-1133">Transmembrane helix</keyword>
<feature type="domain" description="Metallo-beta-lactamase" evidence="7">
    <location>
        <begin position="526"/>
        <end position="721"/>
    </location>
</feature>
<feature type="transmembrane region" description="Helical" evidence="6">
    <location>
        <begin position="44"/>
        <end position="67"/>
    </location>
</feature>
<dbReference type="GO" id="GO:0005886">
    <property type="term" value="C:plasma membrane"/>
    <property type="evidence" value="ECO:0007669"/>
    <property type="project" value="UniProtKB-SubCell"/>
</dbReference>
<dbReference type="Gene3D" id="3.60.15.10">
    <property type="entry name" value="Ribonuclease Z/Hydroxyacylglutathione hydrolase-like"/>
    <property type="match status" value="1"/>
</dbReference>
<dbReference type="InterPro" id="IPR035681">
    <property type="entry name" value="ComA-like_MBL"/>
</dbReference>
<name>D5CRP7_SIDLE</name>
<dbReference type="HOGENOM" id="CLU_010363_3_0_4"/>
<dbReference type="InterPro" id="IPR004477">
    <property type="entry name" value="ComEC_N"/>
</dbReference>
<sequence>MVWFSLFFTLGVWYLQQQAALPVLPAYWPIAAALLLLPRQNGRLLVIARHAALLIGAALLGFCYAAWIAQHRLSDQLSAEWQGKNIVLTGIVAEMPRLHERGLRFQFDVESVQTVGAHVPRHIQLATYDGDSKEPLKMSAGQRWQLTVRLKQPHGSSNPYNFDFEAWALERNIRAIGYVYARGDNKMLSEQTSSPAYLVQRLRETIRTHFRKTLSDAPYTGVLTALAIGDQSGISQSDWQLFTRTGVNHLMSISGLHITMLAGLVFAAVYWLWRRSIRLTLWFPARKAAALAGILAALFYTLVSGFEVPAQRTLYMLVTIGLMLMLSRNVSPSQLLAYALMVVLLADPWAVLSPGFWLSFGAVALIFYVTANRLRRQHWLREYGKVQWAMMIGLIPPLLALFQQLSLVSPLANAFAIPLVSFIVVPLTLLGTLPPFEWMLYVAHEAMTLCMYLLHLLDKLPYVVWSQHAPPAWTILAGIGGALWLLSPRGFPMRWLGSLLLLPMFLVAPERPAAGGARLVVFDVGQGLSVAVQTHAHALLYDTGPDFSGEADSGNRILLPALRGMGILHLDTLVLSHDDVDHIGGTESVLSGIPVTNVISSLPDTHPKLQLAAHNEACFDGQSWEWDGVRFEMLSPAKLQTPLYPQHDNERSCILRISTGRHSVLLAGDAERLAESRLTRLHPQELRTTFLLVPHHGSKSSSSPAFVDAVHPRYAMFTAGYLNRFGHPKDEVVERYRAAGSEILRSDEDGAVDIRMDARDFRIERYRTTHARYWQQNRINSGAAEP</sequence>
<evidence type="ECO:0000256" key="1">
    <source>
        <dbReference type="ARBA" id="ARBA00004651"/>
    </source>
</evidence>
<dbReference type="SUPFAM" id="SSF56281">
    <property type="entry name" value="Metallo-hydrolase/oxidoreductase"/>
    <property type="match status" value="1"/>
</dbReference>
<dbReference type="InterPro" id="IPR004797">
    <property type="entry name" value="Competence_ComEC/Rec2"/>
</dbReference>
<evidence type="ECO:0000256" key="5">
    <source>
        <dbReference type="ARBA" id="ARBA00023136"/>
    </source>
</evidence>
<keyword evidence="5 6" id="KW-0472">Membrane</keyword>
<feature type="transmembrane region" description="Helical" evidence="6">
    <location>
        <begin position="250"/>
        <end position="273"/>
    </location>
</feature>
<dbReference type="EMBL" id="CP001965">
    <property type="protein sequence ID" value="ADE11633.1"/>
    <property type="molecule type" value="Genomic_DNA"/>
</dbReference>
<gene>
    <name evidence="8" type="ordered locus">Slit_1396</name>
</gene>
<dbReference type="InterPro" id="IPR052159">
    <property type="entry name" value="Competence_DNA_uptake"/>
</dbReference>
<evidence type="ECO:0000256" key="4">
    <source>
        <dbReference type="ARBA" id="ARBA00022989"/>
    </source>
</evidence>
<organism evidence="8 9">
    <name type="scientific">Sideroxydans lithotrophicus (strain ES-1)</name>
    <dbReference type="NCBI Taxonomy" id="580332"/>
    <lineage>
        <taxon>Bacteria</taxon>
        <taxon>Pseudomonadati</taxon>
        <taxon>Pseudomonadota</taxon>
        <taxon>Betaproteobacteria</taxon>
        <taxon>Nitrosomonadales</taxon>
        <taxon>Gallionellaceae</taxon>
        <taxon>Sideroxydans</taxon>
    </lineage>
</organism>
<evidence type="ECO:0000256" key="3">
    <source>
        <dbReference type="ARBA" id="ARBA00022692"/>
    </source>
</evidence>
<evidence type="ECO:0000313" key="8">
    <source>
        <dbReference type="EMBL" id="ADE11633.1"/>
    </source>
</evidence>
<dbReference type="OrthoDB" id="9761531at2"/>
<dbReference type="InterPro" id="IPR001279">
    <property type="entry name" value="Metallo-B-lactamas"/>
</dbReference>
<feature type="transmembrane region" description="Helical" evidence="6">
    <location>
        <begin position="20"/>
        <end position="37"/>
    </location>
</feature>
<dbReference type="Pfam" id="PF00753">
    <property type="entry name" value="Lactamase_B"/>
    <property type="match status" value="1"/>
</dbReference>
<dbReference type="eggNOG" id="COG0658">
    <property type="taxonomic scope" value="Bacteria"/>
</dbReference>
<comment type="subcellular location">
    <subcellularLocation>
        <location evidence="1">Cell membrane</location>
        <topology evidence="1">Multi-pass membrane protein</topology>
    </subcellularLocation>
</comment>
<dbReference type="InterPro" id="IPR025405">
    <property type="entry name" value="DUF4131"/>
</dbReference>
<dbReference type="PANTHER" id="PTHR30619">
    <property type="entry name" value="DNA INTERNALIZATION/COMPETENCE PROTEIN COMEC/REC2"/>
    <property type="match status" value="1"/>
</dbReference>
<feature type="transmembrane region" description="Helical" evidence="6">
    <location>
        <begin position="386"/>
        <end position="405"/>
    </location>
</feature>
<feature type="transmembrane region" description="Helical" evidence="6">
    <location>
        <begin position="469"/>
        <end position="486"/>
    </location>
</feature>
<dbReference type="InterPro" id="IPR036866">
    <property type="entry name" value="RibonucZ/Hydroxyglut_hydro"/>
</dbReference>
<keyword evidence="9" id="KW-1185">Reference proteome</keyword>
<dbReference type="Pfam" id="PF13567">
    <property type="entry name" value="DUF4131"/>
    <property type="match status" value="1"/>
</dbReference>
<keyword evidence="2" id="KW-1003">Cell membrane</keyword>
<dbReference type="NCBIfam" id="TIGR00361">
    <property type="entry name" value="ComEC_Rec2"/>
    <property type="match status" value="1"/>
</dbReference>
<reference evidence="8 9" key="1">
    <citation type="submission" date="2010-03" db="EMBL/GenBank/DDBJ databases">
        <title>Complete sequence of Sideroxydans lithotrophicus ES-1.</title>
        <authorList>
            <consortium name="US DOE Joint Genome Institute"/>
            <person name="Lucas S."/>
            <person name="Copeland A."/>
            <person name="Lapidus A."/>
            <person name="Cheng J.-F."/>
            <person name="Bruce D."/>
            <person name="Goodwin L."/>
            <person name="Pitluck S."/>
            <person name="Munk A.C."/>
            <person name="Detter J.C."/>
            <person name="Han C."/>
            <person name="Tapia R."/>
            <person name="Larimer F."/>
            <person name="Land M."/>
            <person name="Hauser L."/>
            <person name="Kyrpides N."/>
            <person name="Ivanova N."/>
            <person name="Emerson D."/>
            <person name="Woyke T."/>
        </authorList>
    </citation>
    <scope>NUCLEOTIDE SEQUENCE [LARGE SCALE GENOMIC DNA]</scope>
    <source>
        <strain evidence="8 9">ES-1</strain>
    </source>
</reference>
<evidence type="ECO:0000313" key="9">
    <source>
        <dbReference type="Proteomes" id="UP000001625"/>
    </source>
</evidence>
<dbReference type="RefSeq" id="WP_013029531.1">
    <property type="nucleotide sequence ID" value="NC_013959.1"/>
</dbReference>
<keyword evidence="3 6" id="KW-0812">Transmembrane</keyword>
<dbReference type="SMART" id="SM00849">
    <property type="entry name" value="Lactamase_B"/>
    <property type="match status" value="1"/>
</dbReference>
<dbReference type="Pfam" id="PF03772">
    <property type="entry name" value="Competence"/>
    <property type="match status" value="1"/>
</dbReference>
<dbReference type="NCBIfam" id="TIGR00360">
    <property type="entry name" value="ComEC_N-term"/>
    <property type="match status" value="1"/>
</dbReference>
<feature type="transmembrane region" description="Helical" evidence="6">
    <location>
        <begin position="285"/>
        <end position="303"/>
    </location>
</feature>